<accession>A0A7U2EUU8</accession>
<dbReference type="EMBL" id="CP069024">
    <property type="protein sequence ID" value="QRC92298.1"/>
    <property type="molecule type" value="Genomic_DNA"/>
</dbReference>
<keyword evidence="2" id="KW-1185">Reference proteome</keyword>
<name>A0A7U2EUU8_PHANO</name>
<reference evidence="2" key="1">
    <citation type="journal article" date="2021" name="BMC Genomics">
        <title>Chromosome-level genome assembly and manually-curated proteome of model necrotroph Parastagonospora nodorum Sn15 reveals a genome-wide trove of candidate effector homologs, and redundancy of virulence-related functions within an accessory chromosome.</title>
        <authorList>
            <person name="Bertazzoni S."/>
            <person name="Jones D.A.B."/>
            <person name="Phan H.T."/>
            <person name="Tan K.-C."/>
            <person name="Hane J.K."/>
        </authorList>
    </citation>
    <scope>NUCLEOTIDE SEQUENCE [LARGE SCALE GENOMIC DNA]</scope>
    <source>
        <strain evidence="2">SN15 / ATCC MYA-4574 / FGSC 10173)</strain>
    </source>
</reference>
<protein>
    <submittedName>
        <fullName evidence="1">Uncharacterized protein</fullName>
    </submittedName>
</protein>
<dbReference type="AlphaFoldDB" id="A0A7U2EUU8"/>
<sequence>MEPYQPPLALQKCRTCHHEYPSQNFFRAGGRTTSQYWKSCNGCAEKAASSRIKATQRTTYLDRPSNLLPGSRGATFTDYRGLPPSLDPDRDMRVATGLPVRLVAETVPPGAPVHGQPAQWMEHVPVFQPEVEQHKVTPFIDTLIGSTELPSDLLRCASILSCTPTSACTFRAQFFIQQYTLAIRLSKLCKRWKQIGLQDWYNEVSTMCSISTTQYTCGATVFLPWPPLASWLETFKAVMSTAIEENSGHDELAQRALYLVNQLHRSAELKKGQCHRGIAKSLQDTGTENCGYAVTNTIRKIEEYVEEDCARNGILAGLSFTANSVES</sequence>
<evidence type="ECO:0000313" key="2">
    <source>
        <dbReference type="Proteomes" id="UP000663193"/>
    </source>
</evidence>
<dbReference type="Proteomes" id="UP000663193">
    <property type="component" value="Chromosome 2"/>
</dbReference>
<dbReference type="VEuPathDB" id="FungiDB:JI435_428140"/>
<evidence type="ECO:0000313" key="1">
    <source>
        <dbReference type="EMBL" id="QRC92298.1"/>
    </source>
</evidence>
<proteinExistence type="predicted"/>
<organism evidence="1 2">
    <name type="scientific">Phaeosphaeria nodorum (strain SN15 / ATCC MYA-4574 / FGSC 10173)</name>
    <name type="common">Glume blotch fungus</name>
    <name type="synonym">Parastagonospora nodorum</name>
    <dbReference type="NCBI Taxonomy" id="321614"/>
    <lineage>
        <taxon>Eukaryota</taxon>
        <taxon>Fungi</taxon>
        <taxon>Dikarya</taxon>
        <taxon>Ascomycota</taxon>
        <taxon>Pezizomycotina</taxon>
        <taxon>Dothideomycetes</taxon>
        <taxon>Pleosporomycetidae</taxon>
        <taxon>Pleosporales</taxon>
        <taxon>Pleosporineae</taxon>
        <taxon>Phaeosphaeriaceae</taxon>
        <taxon>Parastagonospora</taxon>
    </lineage>
</organism>
<gene>
    <name evidence="1" type="ORF">JI435_428140</name>
</gene>